<dbReference type="SUPFAM" id="SSF51445">
    <property type="entry name" value="(Trans)glycosidases"/>
    <property type="match status" value="1"/>
</dbReference>
<dbReference type="EMBL" id="FOIT01000001">
    <property type="protein sequence ID" value="SEV80969.1"/>
    <property type="molecule type" value="Genomic_DNA"/>
</dbReference>
<dbReference type="CDD" id="cd02860">
    <property type="entry name" value="E_set_Pullulanase"/>
    <property type="match status" value="1"/>
</dbReference>
<dbReference type="AlphaFoldDB" id="A0A662Z094"/>
<name>A0A662Z094_9STAP</name>
<sequence>MPIAYLDDRNVIALVYDEEKDTEKDVKISVKQDDDEIPVESITDNDTHTTIVLAEDINLSRQTMIQFNGYKLPLEIGKYPTTPQFDQTYATDLPMGPIYTQESTTFRVFAPTAFEMNLRLENERIKMNKIDGYFEVTVDGDLHEQLFHYEVSHNNVTHIVNDPYVKTLTANGARGMIIDIDRIVPDETLESTISPENGDVIIYEAHVRDMTSHINSGVDEDLRWKFTGINSGQSSSYGLPTGIDYIKSLGVTHVQLLPVNDFQTVDELNQHESYNWGYDPAYFMAPEGSYSTNPNDPISRVKELKTLINRFHANGLKVIFDVVLNHVFAVEDNSFHKLAPNYYFRFNSDSFTLSDGTGVGNDLATERKMLSRFVVETIMYWLEAYNIDGYRFDLMGAMDTDTIHALREASYNLDRDVFLLGEGWHLNTNLPEDKKTVPENKSQVPGVHFFNDRLRDALKGDTFKMEIGGYVHGSGEYSHELREVFIGNMEPFDPSMSINYVEAHDNHTLFDRLNGDDWHPIVIERQHQMATALGILAFGTPFIHAGQEFMRTKDGHENSYNAMDDINKMDWDRAAHYQDNIQFVRDLIQFRKDHEVFQFKTAEEIHPCVSYIMRDEQEEFFALRVTHNDETHIILANPRTEDHYFFIADGETFEVVLSNVRVKDEATYEHSILLKPFEVIILRVK</sequence>
<dbReference type="PANTHER" id="PTHR43002">
    <property type="entry name" value="GLYCOGEN DEBRANCHING ENZYME"/>
    <property type="match status" value="1"/>
</dbReference>
<dbReference type="Pfam" id="PF02922">
    <property type="entry name" value="CBM_48"/>
    <property type="match status" value="1"/>
</dbReference>
<organism evidence="3 4">
    <name type="scientific">Aliicoccus persicus</name>
    <dbReference type="NCBI Taxonomy" id="930138"/>
    <lineage>
        <taxon>Bacteria</taxon>
        <taxon>Bacillati</taxon>
        <taxon>Bacillota</taxon>
        <taxon>Bacilli</taxon>
        <taxon>Bacillales</taxon>
        <taxon>Staphylococcaceae</taxon>
        <taxon>Aliicoccus</taxon>
    </lineage>
</organism>
<dbReference type="InterPro" id="IPR004193">
    <property type="entry name" value="Glyco_hydro_13_N"/>
</dbReference>
<comment type="similarity">
    <text evidence="1">Belongs to the glycosyl hydrolase 13 family.</text>
</comment>
<dbReference type="RefSeq" id="WP_091472777.1">
    <property type="nucleotide sequence ID" value="NZ_FOIT01000001.1"/>
</dbReference>
<dbReference type="SUPFAM" id="SSF81296">
    <property type="entry name" value="E set domains"/>
    <property type="match status" value="1"/>
</dbReference>
<evidence type="ECO:0000313" key="4">
    <source>
        <dbReference type="Proteomes" id="UP000243605"/>
    </source>
</evidence>
<dbReference type="SMART" id="SM00642">
    <property type="entry name" value="Aamy"/>
    <property type="match status" value="1"/>
</dbReference>
<dbReference type="InterPro" id="IPR014756">
    <property type="entry name" value="Ig_E-set"/>
</dbReference>
<keyword evidence="4" id="KW-1185">Reference proteome</keyword>
<gene>
    <name evidence="3" type="ORF">SAMN05192557_0126</name>
</gene>
<accession>A0A662Z094</accession>
<dbReference type="CDD" id="cd11341">
    <property type="entry name" value="AmyAc_Pullulanase_LD-like"/>
    <property type="match status" value="1"/>
</dbReference>
<proteinExistence type="inferred from homology"/>
<feature type="domain" description="Glycosyl hydrolase family 13 catalytic" evidence="2">
    <location>
        <begin position="238"/>
        <end position="591"/>
    </location>
</feature>
<dbReference type="InterPro" id="IPR011840">
    <property type="entry name" value="PulA_typeI"/>
</dbReference>
<evidence type="ECO:0000313" key="3">
    <source>
        <dbReference type="EMBL" id="SEV80969.1"/>
    </source>
</evidence>
<dbReference type="InterPro" id="IPR013783">
    <property type="entry name" value="Ig-like_fold"/>
</dbReference>
<dbReference type="InterPro" id="IPR017853">
    <property type="entry name" value="GH"/>
</dbReference>
<dbReference type="GO" id="GO:0004553">
    <property type="term" value="F:hydrolase activity, hydrolyzing O-glycosyl compounds"/>
    <property type="evidence" value="ECO:0007669"/>
    <property type="project" value="InterPro"/>
</dbReference>
<dbReference type="InterPro" id="IPR006047">
    <property type="entry name" value="GH13_cat_dom"/>
</dbReference>
<dbReference type="Proteomes" id="UP000243605">
    <property type="component" value="Unassembled WGS sequence"/>
</dbReference>
<reference evidence="3 4" key="1">
    <citation type="submission" date="2016-10" db="EMBL/GenBank/DDBJ databases">
        <authorList>
            <person name="Varghese N."/>
            <person name="Submissions S."/>
        </authorList>
    </citation>
    <scope>NUCLEOTIDE SEQUENCE [LARGE SCALE GENOMIC DNA]</scope>
    <source>
        <strain evidence="3 4">IBRC-M10081</strain>
    </source>
</reference>
<dbReference type="Gene3D" id="2.60.40.10">
    <property type="entry name" value="Immunoglobulins"/>
    <property type="match status" value="1"/>
</dbReference>
<dbReference type="Gene3D" id="3.20.20.80">
    <property type="entry name" value="Glycosidases"/>
    <property type="match status" value="1"/>
</dbReference>
<dbReference type="GO" id="GO:0005975">
    <property type="term" value="P:carbohydrate metabolic process"/>
    <property type="evidence" value="ECO:0007669"/>
    <property type="project" value="InterPro"/>
</dbReference>
<dbReference type="Pfam" id="PF00128">
    <property type="entry name" value="Alpha-amylase"/>
    <property type="match status" value="2"/>
</dbReference>
<dbReference type="OrthoDB" id="9761875at2"/>
<dbReference type="NCBIfam" id="TIGR02104">
    <property type="entry name" value="pulA_typeI"/>
    <property type="match status" value="1"/>
</dbReference>
<evidence type="ECO:0000259" key="2">
    <source>
        <dbReference type="SMART" id="SM00642"/>
    </source>
</evidence>
<protein>
    <submittedName>
        <fullName evidence="3">Pullulanase</fullName>
    </submittedName>
</protein>
<evidence type="ECO:0000256" key="1">
    <source>
        <dbReference type="ARBA" id="ARBA00008061"/>
    </source>
</evidence>